<sequence length="196" mass="22413">MKLTIRVMIGLIGLAGFTFAHKPLENPSSSSDFHHAIQIEDPDVSYVVYHQVTEERPRVWLTLEAEAGYMLYVSLGVPVIERLTDYRPAVAVIGPGLPDKEFDLHTPEDMGAVIFETDDIDDPRFFHEPFTGTDSWIYIEEWVRLPETGTYYVVAYHPENTPGKLWVAPGTKEKWGIIDIFKLPSIVNPVREFHER</sequence>
<gene>
    <name evidence="1" type="ORF">GF359_03545</name>
</gene>
<proteinExistence type="predicted"/>
<accession>A0A9D5K8W1</accession>
<comment type="caution">
    <text evidence="1">The sequence shown here is derived from an EMBL/GenBank/DDBJ whole genome shotgun (WGS) entry which is preliminary data.</text>
</comment>
<dbReference type="AlphaFoldDB" id="A0A9D5K8W1"/>
<evidence type="ECO:0000313" key="2">
    <source>
        <dbReference type="Proteomes" id="UP000630660"/>
    </source>
</evidence>
<reference evidence="1" key="1">
    <citation type="submission" date="2019-11" db="EMBL/GenBank/DDBJ databases">
        <title>Microbial mats filling the niche in hypersaline microbial mats.</title>
        <authorList>
            <person name="Wong H.L."/>
            <person name="Macleod F.I."/>
            <person name="White R.A. III"/>
            <person name="Burns B.P."/>
        </authorList>
    </citation>
    <scope>NUCLEOTIDE SEQUENCE</scope>
    <source>
        <strain evidence="1">Bin_327</strain>
    </source>
</reference>
<dbReference type="Proteomes" id="UP000630660">
    <property type="component" value="Unassembled WGS sequence"/>
</dbReference>
<evidence type="ECO:0000313" key="1">
    <source>
        <dbReference type="EMBL" id="MBD3364269.1"/>
    </source>
</evidence>
<dbReference type="EMBL" id="WJKJ01000111">
    <property type="protein sequence ID" value="MBD3364269.1"/>
    <property type="molecule type" value="Genomic_DNA"/>
</dbReference>
<name>A0A9D5K8W1_UNCW3</name>
<organism evidence="1 2">
    <name type="scientific">candidate division WOR-3 bacterium</name>
    <dbReference type="NCBI Taxonomy" id="2052148"/>
    <lineage>
        <taxon>Bacteria</taxon>
        <taxon>Bacteria division WOR-3</taxon>
    </lineage>
</organism>
<protein>
    <submittedName>
        <fullName evidence="1">Uncharacterized protein</fullName>
    </submittedName>
</protein>